<evidence type="ECO:0000256" key="6">
    <source>
        <dbReference type="ARBA" id="ARBA00023065"/>
    </source>
</evidence>
<name>F6S7P1_CIOIN</name>
<feature type="transmembrane region" description="Helical" evidence="10">
    <location>
        <begin position="30"/>
        <end position="48"/>
    </location>
</feature>
<feature type="compositionally biased region" description="Polar residues" evidence="9">
    <location>
        <begin position="162"/>
        <end position="179"/>
    </location>
</feature>
<evidence type="ECO:0000313" key="11">
    <source>
        <dbReference type="Ensembl" id="ENSCINP00000026953.2"/>
    </source>
</evidence>
<keyword evidence="3" id="KW-0813">Transport</keyword>
<dbReference type="GeneTree" id="ENSGT01030000234610"/>
<evidence type="ECO:0000256" key="10">
    <source>
        <dbReference type="SAM" id="Phobius"/>
    </source>
</evidence>
<evidence type="ECO:0000256" key="1">
    <source>
        <dbReference type="ARBA" id="ARBA00004141"/>
    </source>
</evidence>
<evidence type="ECO:0000256" key="3">
    <source>
        <dbReference type="ARBA" id="ARBA00022448"/>
    </source>
</evidence>
<dbReference type="GO" id="GO:0005261">
    <property type="term" value="F:monoatomic cation channel activity"/>
    <property type="evidence" value="ECO:0000318"/>
    <property type="project" value="GO_Central"/>
</dbReference>
<dbReference type="HOGENOM" id="CLU_1274770_0_0_1"/>
<reference evidence="12" key="1">
    <citation type="journal article" date="2002" name="Science">
        <title>The draft genome of Ciona intestinalis: insights into chordate and vertebrate origins.</title>
        <authorList>
            <person name="Dehal P."/>
            <person name="Satou Y."/>
            <person name="Campbell R.K."/>
            <person name="Chapman J."/>
            <person name="Degnan B."/>
            <person name="De Tomaso A."/>
            <person name="Davidson B."/>
            <person name="Di Gregorio A."/>
            <person name="Gelpke M."/>
            <person name="Goodstein D.M."/>
            <person name="Harafuji N."/>
            <person name="Hastings K.E."/>
            <person name="Ho I."/>
            <person name="Hotta K."/>
            <person name="Huang W."/>
            <person name="Kawashima T."/>
            <person name="Lemaire P."/>
            <person name="Martinez D."/>
            <person name="Meinertzhagen I.A."/>
            <person name="Necula S."/>
            <person name="Nonaka M."/>
            <person name="Putnam N."/>
            <person name="Rash S."/>
            <person name="Saiga H."/>
            <person name="Satake M."/>
            <person name="Terry A."/>
            <person name="Yamada L."/>
            <person name="Wang H.G."/>
            <person name="Awazu S."/>
            <person name="Azumi K."/>
            <person name="Boore J."/>
            <person name="Branno M."/>
            <person name="Chin-Bow S."/>
            <person name="DeSantis R."/>
            <person name="Doyle S."/>
            <person name="Francino P."/>
            <person name="Keys D.N."/>
            <person name="Haga S."/>
            <person name="Hayashi H."/>
            <person name="Hino K."/>
            <person name="Imai K.S."/>
            <person name="Inaba K."/>
            <person name="Kano S."/>
            <person name="Kobayashi K."/>
            <person name="Kobayashi M."/>
            <person name="Lee B.I."/>
            <person name="Makabe K.W."/>
            <person name="Manohar C."/>
            <person name="Matassi G."/>
            <person name="Medina M."/>
            <person name="Mochizuki Y."/>
            <person name="Mount S."/>
            <person name="Morishita T."/>
            <person name="Miura S."/>
            <person name="Nakayama A."/>
            <person name="Nishizaka S."/>
            <person name="Nomoto H."/>
            <person name="Ohta F."/>
            <person name="Oishi K."/>
            <person name="Rigoutsos I."/>
            <person name="Sano M."/>
            <person name="Sasaki A."/>
            <person name="Sasakura Y."/>
            <person name="Shoguchi E."/>
            <person name="Shin-i T."/>
            <person name="Spagnuolo A."/>
            <person name="Stainier D."/>
            <person name="Suzuki M.M."/>
            <person name="Tassy O."/>
            <person name="Takatori N."/>
            <person name="Tokuoka M."/>
            <person name="Yagi K."/>
            <person name="Yoshizaki F."/>
            <person name="Wada S."/>
            <person name="Zhang C."/>
            <person name="Hyatt P.D."/>
            <person name="Larimer F."/>
            <person name="Detter C."/>
            <person name="Doggett N."/>
            <person name="Glavina T."/>
            <person name="Hawkins T."/>
            <person name="Richardson P."/>
            <person name="Lucas S."/>
            <person name="Kohara Y."/>
            <person name="Levine M."/>
            <person name="Satoh N."/>
            <person name="Rokhsar D.S."/>
        </authorList>
    </citation>
    <scope>NUCLEOTIDE SEQUENCE [LARGE SCALE GENOMIC DNA]</scope>
</reference>
<evidence type="ECO:0000256" key="8">
    <source>
        <dbReference type="ARBA" id="ARBA00023303"/>
    </source>
</evidence>
<reference evidence="11" key="2">
    <citation type="submission" date="2025-08" db="UniProtKB">
        <authorList>
            <consortium name="Ensembl"/>
        </authorList>
    </citation>
    <scope>IDENTIFICATION</scope>
</reference>
<keyword evidence="5 10" id="KW-1133">Transmembrane helix</keyword>
<dbReference type="Pfam" id="PF14798">
    <property type="entry name" value="Ca_hom_mod"/>
    <property type="match status" value="1"/>
</dbReference>
<dbReference type="GO" id="GO:0005886">
    <property type="term" value="C:plasma membrane"/>
    <property type="evidence" value="ECO:0000318"/>
    <property type="project" value="GO_Central"/>
</dbReference>
<keyword evidence="12" id="KW-1185">Reference proteome</keyword>
<reference evidence="11" key="3">
    <citation type="submission" date="2025-09" db="UniProtKB">
        <authorList>
            <consortium name="Ensembl"/>
        </authorList>
    </citation>
    <scope>IDENTIFICATION</scope>
</reference>
<dbReference type="GO" id="GO:1904669">
    <property type="term" value="P:ATP export"/>
    <property type="evidence" value="ECO:0007669"/>
    <property type="project" value="UniProtKB-ARBA"/>
</dbReference>
<dbReference type="Proteomes" id="UP000008144">
    <property type="component" value="Unassembled WGS sequence"/>
</dbReference>
<keyword evidence="6" id="KW-0406">Ion transport</keyword>
<evidence type="ECO:0000256" key="9">
    <source>
        <dbReference type="SAM" id="MobiDB-lite"/>
    </source>
</evidence>
<keyword evidence="4 10" id="KW-0812">Transmembrane</keyword>
<dbReference type="PANTHER" id="PTHR32261:SF1">
    <property type="entry name" value="CALCIUM HOMEOSTASIS MODULATOR PROTEIN"/>
    <property type="match status" value="1"/>
</dbReference>
<keyword evidence="7 10" id="KW-0472">Membrane</keyword>
<evidence type="ECO:0000256" key="7">
    <source>
        <dbReference type="ARBA" id="ARBA00023136"/>
    </source>
</evidence>
<comment type="subcellular location">
    <subcellularLocation>
        <location evidence="1">Membrane</location>
        <topology evidence="1">Multi-pass membrane protein</topology>
    </subcellularLocation>
</comment>
<evidence type="ECO:0000256" key="4">
    <source>
        <dbReference type="ARBA" id="ARBA00022692"/>
    </source>
</evidence>
<protein>
    <submittedName>
        <fullName evidence="11">Uncharacterized protein</fullName>
    </submittedName>
</protein>
<dbReference type="PANTHER" id="PTHR32261">
    <property type="entry name" value="CALCIUM HOMEOSTASIS MODULATOR PROTEIN"/>
    <property type="match status" value="1"/>
</dbReference>
<accession>F6S7P1</accession>
<sequence>MTCRAVTRTPANKIRYTVTYERNKRKSQTLGWIFIALALFIGSIVYMANRWFSRLTYLHRNYMLWYHDIEDQKFELIAKEQIEEEAEKNIRNFLADKRPKLNWDKISTVFDLVRDRKGYAIYSRLDEWNECHPINVEDNISDKTTNGSKDKHSSVADDAGFGSSSEMKNNSEVVTSNSLIEPREIEMNTLSTGDTHKGYSPSAQHDIVSKPLLEFDG</sequence>
<organism evidence="11 12">
    <name type="scientific">Ciona intestinalis</name>
    <name type="common">Transparent sea squirt</name>
    <name type="synonym">Ascidia intestinalis</name>
    <dbReference type="NCBI Taxonomy" id="7719"/>
    <lineage>
        <taxon>Eukaryota</taxon>
        <taxon>Metazoa</taxon>
        <taxon>Chordata</taxon>
        <taxon>Tunicata</taxon>
        <taxon>Ascidiacea</taxon>
        <taxon>Phlebobranchia</taxon>
        <taxon>Cionidae</taxon>
        <taxon>Ciona</taxon>
    </lineage>
</organism>
<evidence type="ECO:0000256" key="2">
    <source>
        <dbReference type="ARBA" id="ARBA00008497"/>
    </source>
</evidence>
<evidence type="ECO:0000256" key="5">
    <source>
        <dbReference type="ARBA" id="ARBA00022989"/>
    </source>
</evidence>
<dbReference type="InParanoid" id="F6S7P1"/>
<dbReference type="AlphaFoldDB" id="F6S7P1"/>
<comment type="similarity">
    <text evidence="2">Belongs to the CALHM family.</text>
</comment>
<keyword evidence="8" id="KW-0407">Ion channel</keyword>
<dbReference type="InterPro" id="IPR029569">
    <property type="entry name" value="CALHM"/>
</dbReference>
<evidence type="ECO:0000313" key="12">
    <source>
        <dbReference type="Proteomes" id="UP000008144"/>
    </source>
</evidence>
<dbReference type="Ensembl" id="ENSCINT00000027199.2">
    <property type="protein sequence ID" value="ENSCINP00000026953.2"/>
    <property type="gene ID" value="ENSCING00000015067.2"/>
</dbReference>
<feature type="region of interest" description="Disordered" evidence="9">
    <location>
        <begin position="138"/>
        <end position="217"/>
    </location>
</feature>
<proteinExistence type="inferred from homology"/>